<keyword evidence="8" id="KW-1185">Reference proteome</keyword>
<evidence type="ECO:0000313" key="8">
    <source>
        <dbReference type="Proteomes" id="UP001642482"/>
    </source>
</evidence>
<dbReference type="SMART" id="SM00220">
    <property type="entry name" value="S_TKc"/>
    <property type="match status" value="1"/>
</dbReference>
<dbReference type="Gene3D" id="3.30.200.20">
    <property type="entry name" value="Phosphorylase Kinase, domain 1"/>
    <property type="match status" value="1"/>
</dbReference>
<accession>A0ABP0CA25</accession>
<keyword evidence="2" id="KW-0808">Transferase</keyword>
<dbReference type="InterPro" id="IPR050494">
    <property type="entry name" value="Ser_Thr_dual-spec_kinase"/>
</dbReference>
<evidence type="ECO:0000256" key="4">
    <source>
        <dbReference type="ARBA" id="ARBA00022777"/>
    </source>
</evidence>
<dbReference type="InterPro" id="IPR000719">
    <property type="entry name" value="Prot_kinase_dom"/>
</dbReference>
<dbReference type="Gene3D" id="1.10.510.10">
    <property type="entry name" value="Transferase(Phosphotransferase) domain 1"/>
    <property type="match status" value="2"/>
</dbReference>
<keyword evidence="5" id="KW-0067">ATP-binding</keyword>
<dbReference type="InterPro" id="IPR011009">
    <property type="entry name" value="Kinase-like_dom_sf"/>
</dbReference>
<feature type="domain" description="Protein kinase" evidence="6">
    <location>
        <begin position="1"/>
        <end position="247"/>
    </location>
</feature>
<keyword evidence="3" id="KW-0547">Nucleotide-binding</keyword>
<dbReference type="Proteomes" id="UP001642482">
    <property type="component" value="Unassembled WGS sequence"/>
</dbReference>
<keyword evidence="1" id="KW-0723">Serine/threonine-protein kinase</keyword>
<dbReference type="EMBL" id="CAWUHD010000078">
    <property type="protein sequence ID" value="CAK7228346.1"/>
    <property type="molecule type" value="Genomic_DNA"/>
</dbReference>
<proteinExistence type="predicted"/>
<reference evidence="7 8" key="1">
    <citation type="submission" date="2024-01" db="EMBL/GenBank/DDBJ databases">
        <authorList>
            <person name="Allen C."/>
            <person name="Tagirdzhanova G."/>
        </authorList>
    </citation>
    <scope>NUCLEOTIDE SEQUENCE [LARGE SCALE GENOMIC DNA]</scope>
</reference>
<dbReference type="Pfam" id="PF00069">
    <property type="entry name" value="Pkinase"/>
    <property type="match status" value="1"/>
</dbReference>
<dbReference type="PANTHER" id="PTHR24058:SF17">
    <property type="entry name" value="HOMEODOMAIN INTERACTING PROTEIN KINASE, ISOFORM D"/>
    <property type="match status" value="1"/>
</dbReference>
<dbReference type="SUPFAM" id="SSF56112">
    <property type="entry name" value="Protein kinase-like (PK-like)"/>
    <property type="match status" value="1"/>
</dbReference>
<comment type="caution">
    <text evidence="7">The sequence shown here is derived from an EMBL/GenBank/DDBJ whole genome shotgun (WGS) entry which is preliminary data.</text>
</comment>
<evidence type="ECO:0000313" key="7">
    <source>
        <dbReference type="EMBL" id="CAK7228346.1"/>
    </source>
</evidence>
<evidence type="ECO:0000256" key="1">
    <source>
        <dbReference type="ARBA" id="ARBA00022527"/>
    </source>
</evidence>
<evidence type="ECO:0000259" key="6">
    <source>
        <dbReference type="PROSITE" id="PS50011"/>
    </source>
</evidence>
<gene>
    <name evidence="7" type="ORF">SEUCBS140593_006885</name>
</gene>
<name>A0ABP0CA25_9PEZI</name>
<protein>
    <recommendedName>
        <fullName evidence="6">Protein kinase domain-containing protein</fullName>
    </recommendedName>
</protein>
<evidence type="ECO:0000256" key="5">
    <source>
        <dbReference type="ARBA" id="ARBA00022840"/>
    </source>
</evidence>
<dbReference type="PROSITE" id="PS50011">
    <property type="entry name" value="PROTEIN_KINASE_DOM"/>
    <property type="match status" value="1"/>
</dbReference>
<evidence type="ECO:0000256" key="2">
    <source>
        <dbReference type="ARBA" id="ARBA00022679"/>
    </source>
</evidence>
<dbReference type="PANTHER" id="PTHR24058">
    <property type="entry name" value="DUAL SPECIFICITY PROTEIN KINASE"/>
    <property type="match status" value="1"/>
</dbReference>
<evidence type="ECO:0000256" key="3">
    <source>
        <dbReference type="ARBA" id="ARBA00022741"/>
    </source>
</evidence>
<sequence>MLNGPHGQHAVFVMVPLGMSLATMQTRQRTGVFPPILVTQALGQALLGLALLHSADIIHTDLHADNLLIALADDSILSDIEEGEVTKPSPRKPVGDTVTHVSQYVLGGAGALTISDLGQARIGSVNNGKAMPIQYRAPEVILNMPWGSPVDMWNDLNDAHHMAAMTALLGPPPKEFRDRSKESIKYWDEQGNWHGPVPLPPKTQLADLVTALEGEQKTLFVDFLECFLTWLPEERLNADQTYFHSWLRGYDKNGGEGL</sequence>
<organism evidence="7 8">
    <name type="scientific">Sporothrix eucalyptigena</name>
    <dbReference type="NCBI Taxonomy" id="1812306"/>
    <lineage>
        <taxon>Eukaryota</taxon>
        <taxon>Fungi</taxon>
        <taxon>Dikarya</taxon>
        <taxon>Ascomycota</taxon>
        <taxon>Pezizomycotina</taxon>
        <taxon>Sordariomycetes</taxon>
        <taxon>Sordariomycetidae</taxon>
        <taxon>Ophiostomatales</taxon>
        <taxon>Ophiostomataceae</taxon>
        <taxon>Sporothrix</taxon>
    </lineage>
</organism>
<keyword evidence="4" id="KW-0418">Kinase</keyword>